<dbReference type="EMBL" id="WNDS01000003">
    <property type="protein sequence ID" value="KAF1014850.1"/>
    <property type="molecule type" value="Genomic_DNA"/>
</dbReference>
<accession>A0A7V8FG34</accession>
<name>A0A7V8FG34_STEMA</name>
<gene>
    <name evidence="1" type="ORF">GAK31_02337</name>
</gene>
<proteinExistence type="predicted"/>
<evidence type="ECO:0000313" key="1">
    <source>
        <dbReference type="EMBL" id="KAF1014850.1"/>
    </source>
</evidence>
<sequence length="53" mass="5930">MRGQFGLRAQRVTELLLELIVELFEGEALVLGARVFDLQGAIRLAMRPMVSQS</sequence>
<evidence type="ECO:0000313" key="2">
    <source>
        <dbReference type="Proteomes" id="UP000487117"/>
    </source>
</evidence>
<dbReference type="AlphaFoldDB" id="A0A7V8FG34"/>
<reference evidence="2" key="1">
    <citation type="journal article" date="2020" name="MBio">
        <title>Horizontal gene transfer to a defensive symbiont with a reduced genome amongst a multipartite beetle microbiome.</title>
        <authorList>
            <person name="Waterworth S.C."/>
            <person name="Florez L.V."/>
            <person name="Rees E.R."/>
            <person name="Hertweck C."/>
            <person name="Kaltenpoth M."/>
            <person name="Kwan J.C."/>
        </authorList>
    </citation>
    <scope>NUCLEOTIDE SEQUENCE [LARGE SCALE GENOMIC DNA]</scope>
</reference>
<protein>
    <submittedName>
        <fullName evidence="1">Uncharacterized protein</fullName>
    </submittedName>
</protein>
<dbReference type="Proteomes" id="UP000487117">
    <property type="component" value="Unassembled WGS sequence"/>
</dbReference>
<organism evidence="1 2">
    <name type="scientific">Stenotrophomonas maltophilia</name>
    <name type="common">Pseudomonas maltophilia</name>
    <name type="synonym">Xanthomonas maltophilia</name>
    <dbReference type="NCBI Taxonomy" id="40324"/>
    <lineage>
        <taxon>Bacteria</taxon>
        <taxon>Pseudomonadati</taxon>
        <taxon>Pseudomonadota</taxon>
        <taxon>Gammaproteobacteria</taxon>
        <taxon>Lysobacterales</taxon>
        <taxon>Lysobacteraceae</taxon>
        <taxon>Stenotrophomonas</taxon>
        <taxon>Stenotrophomonas maltophilia group</taxon>
    </lineage>
</organism>
<comment type="caution">
    <text evidence="1">The sequence shown here is derived from an EMBL/GenBank/DDBJ whole genome shotgun (WGS) entry which is preliminary data.</text>
</comment>